<feature type="region of interest" description="Disordered" evidence="1">
    <location>
        <begin position="98"/>
        <end position="136"/>
    </location>
</feature>
<evidence type="ECO:0008006" key="4">
    <source>
        <dbReference type="Google" id="ProtNLM"/>
    </source>
</evidence>
<evidence type="ECO:0000256" key="1">
    <source>
        <dbReference type="SAM" id="MobiDB-lite"/>
    </source>
</evidence>
<evidence type="ECO:0000313" key="3">
    <source>
        <dbReference type="Proteomes" id="UP001144096"/>
    </source>
</evidence>
<gene>
    <name evidence="2" type="ORF">M8542_10240</name>
</gene>
<dbReference type="Proteomes" id="UP001144096">
    <property type="component" value="Unassembled WGS sequence"/>
</dbReference>
<protein>
    <recommendedName>
        <fullName evidence="4">STAS domain-containing protein</fullName>
    </recommendedName>
</protein>
<reference evidence="2" key="1">
    <citation type="submission" date="2022-06" db="EMBL/GenBank/DDBJ databases">
        <title>Amycolatopsis iheyaensis sp. nov., a new species of the genus Amycolatopsis isolated from soil in Iheya island, Japan.</title>
        <authorList>
            <person name="Ngamcharungchit C."/>
            <person name="Kanto H."/>
            <person name="Take A."/>
            <person name="Intra B."/>
            <person name="Matsumoto A."/>
            <person name="Panbangred W."/>
            <person name="Inahashi Y."/>
        </authorList>
    </citation>
    <scope>NUCLEOTIDE SEQUENCE</scope>
    <source>
        <strain evidence="2">OK19-0408</strain>
    </source>
</reference>
<feature type="compositionally biased region" description="Basic residues" evidence="1">
    <location>
        <begin position="120"/>
        <end position="136"/>
    </location>
</feature>
<evidence type="ECO:0000313" key="2">
    <source>
        <dbReference type="EMBL" id="MCR6483196.1"/>
    </source>
</evidence>
<accession>A0A9X2N6F3</accession>
<dbReference type="AlphaFoldDB" id="A0A9X2N6F3"/>
<dbReference type="EMBL" id="JAMXQV010000004">
    <property type="protein sequence ID" value="MCR6483196.1"/>
    <property type="molecule type" value="Genomic_DNA"/>
</dbReference>
<keyword evidence="3" id="KW-1185">Reference proteome</keyword>
<proteinExistence type="predicted"/>
<organism evidence="2 3">
    <name type="scientific">Amycolatopsis iheyensis</name>
    <dbReference type="NCBI Taxonomy" id="2945988"/>
    <lineage>
        <taxon>Bacteria</taxon>
        <taxon>Bacillati</taxon>
        <taxon>Actinomycetota</taxon>
        <taxon>Actinomycetes</taxon>
        <taxon>Pseudonocardiales</taxon>
        <taxon>Pseudonocardiaceae</taxon>
        <taxon>Amycolatopsis</taxon>
    </lineage>
</organism>
<name>A0A9X2N6F3_9PSEU</name>
<dbReference type="RefSeq" id="WP_257919825.1">
    <property type="nucleotide sequence ID" value="NZ_JAMXQV010000004.1"/>
</dbReference>
<comment type="caution">
    <text evidence="2">The sequence shown here is derived from an EMBL/GenBank/DDBJ whole genome shotgun (WGS) entry which is preliminary data.</text>
</comment>
<sequence length="136" mass="14316">MTSDIEVVPVTAEQAFVLQLSGSLTAGTAERAAGKLADATVVLPPPSLNVLDLRGLELLSAAGVGQALARVVAATTVIVPHARLVGITLRDPGGRFFTPIDAWARPPRTGPPTPSSRTLPKPRRGRSSRPWRPRTV</sequence>